<keyword evidence="3" id="KW-0804">Transcription</keyword>
<keyword evidence="1" id="KW-0805">Transcription regulation</keyword>
<dbReference type="Pfam" id="PF13545">
    <property type="entry name" value="HTH_Crp_2"/>
    <property type="match status" value="1"/>
</dbReference>
<feature type="domain" description="HTH crp-type" evidence="4">
    <location>
        <begin position="142"/>
        <end position="213"/>
    </location>
</feature>
<dbReference type="RefSeq" id="WP_094958266.1">
    <property type="nucleotide sequence ID" value="NZ_NOIF01000165.1"/>
</dbReference>
<name>A0ABX4FTT8_9GAMM</name>
<dbReference type="SUPFAM" id="SSF51206">
    <property type="entry name" value="cAMP-binding domain-like"/>
    <property type="match status" value="1"/>
</dbReference>
<proteinExistence type="predicted"/>
<dbReference type="InterPro" id="IPR012318">
    <property type="entry name" value="HTH_CRP"/>
</dbReference>
<sequence>MAEEVDIRWPCDLPESLKSKLLELSERKQGVASLQFTERYAYIPGVFYVCQGTIGMCFSTLNMKTIVGGVLGQGDWVGAYSIGKKLKYFSVAEEIEVLSMLLFPREKLLLLAESEPLVYKFLFYAGQQTQSIWMQALLSSIHNREQKLIYTLLELRARYSPIAGAIDCINISQNQLSTITGISRPRLNETLKQVESRGFISVQRNKIFILDFPALSHIIEPMNLMIRDPRKSGIRKKDD</sequence>
<comment type="caution">
    <text evidence="5">The sequence shown here is derived from an EMBL/GenBank/DDBJ whole genome shotgun (WGS) entry which is preliminary data.</text>
</comment>
<dbReference type="SUPFAM" id="SSF46785">
    <property type="entry name" value="Winged helix' DNA-binding domain"/>
    <property type="match status" value="1"/>
</dbReference>
<dbReference type="InterPro" id="IPR036390">
    <property type="entry name" value="WH_DNA-bd_sf"/>
</dbReference>
<gene>
    <name evidence="5" type="ORF">ASV53_19140</name>
</gene>
<evidence type="ECO:0000256" key="2">
    <source>
        <dbReference type="ARBA" id="ARBA00023125"/>
    </source>
</evidence>
<dbReference type="EMBL" id="NOIF01000165">
    <property type="protein sequence ID" value="OZS42298.1"/>
    <property type="molecule type" value="Genomic_DNA"/>
</dbReference>
<reference evidence="5 6" key="1">
    <citation type="journal article" date="2016" name="Antonie Van Leeuwenhoek">
        <title>Photobacterium sanguinicancri sp. nov. isolated from marine animals.</title>
        <authorList>
            <person name="Gomez-Gil B."/>
            <person name="Roque A."/>
            <person name="Rotllant G."/>
            <person name="Romalde J.L."/>
            <person name="Doce A."/>
            <person name="Eggermont M."/>
            <person name="Defoirdt T."/>
        </authorList>
    </citation>
    <scope>NUCLEOTIDE SEQUENCE [LARGE SCALE GENOMIC DNA]</scope>
    <source>
        <strain evidence="5 6">CAIM 1827</strain>
    </source>
</reference>
<accession>A0ABX4FTT8</accession>
<organism evidence="5 6">
    <name type="scientific">Photobacterium sanguinicancri</name>
    <dbReference type="NCBI Taxonomy" id="875932"/>
    <lineage>
        <taxon>Bacteria</taxon>
        <taxon>Pseudomonadati</taxon>
        <taxon>Pseudomonadota</taxon>
        <taxon>Gammaproteobacteria</taxon>
        <taxon>Vibrionales</taxon>
        <taxon>Vibrionaceae</taxon>
        <taxon>Photobacterium</taxon>
    </lineage>
</organism>
<evidence type="ECO:0000256" key="1">
    <source>
        <dbReference type="ARBA" id="ARBA00023015"/>
    </source>
</evidence>
<keyword evidence="5" id="KW-0418">Kinase</keyword>
<keyword evidence="6" id="KW-1185">Reference proteome</keyword>
<evidence type="ECO:0000313" key="5">
    <source>
        <dbReference type="EMBL" id="OZS42298.1"/>
    </source>
</evidence>
<evidence type="ECO:0000256" key="3">
    <source>
        <dbReference type="ARBA" id="ARBA00023163"/>
    </source>
</evidence>
<dbReference type="PROSITE" id="PS51063">
    <property type="entry name" value="HTH_CRP_2"/>
    <property type="match status" value="1"/>
</dbReference>
<evidence type="ECO:0000259" key="4">
    <source>
        <dbReference type="PROSITE" id="PS51063"/>
    </source>
</evidence>
<dbReference type="GO" id="GO:0016301">
    <property type="term" value="F:kinase activity"/>
    <property type="evidence" value="ECO:0007669"/>
    <property type="project" value="UniProtKB-KW"/>
</dbReference>
<keyword evidence="2" id="KW-0238">DNA-binding</keyword>
<dbReference type="Gene3D" id="2.60.120.10">
    <property type="entry name" value="Jelly Rolls"/>
    <property type="match status" value="1"/>
</dbReference>
<dbReference type="InterPro" id="IPR018490">
    <property type="entry name" value="cNMP-bd_dom_sf"/>
</dbReference>
<evidence type="ECO:0000313" key="6">
    <source>
        <dbReference type="Proteomes" id="UP000215999"/>
    </source>
</evidence>
<protein>
    <submittedName>
        <fullName evidence="5">Protein kinase</fullName>
    </submittedName>
</protein>
<keyword evidence="5" id="KW-0808">Transferase</keyword>
<dbReference type="InterPro" id="IPR014710">
    <property type="entry name" value="RmlC-like_jellyroll"/>
</dbReference>
<dbReference type="Proteomes" id="UP000215999">
    <property type="component" value="Unassembled WGS sequence"/>
</dbReference>